<feature type="binding site" evidence="3">
    <location>
        <position position="320"/>
    </location>
    <ligand>
        <name>CTP</name>
        <dbReference type="ChEBI" id="CHEBI:37563"/>
    </ligand>
</feature>
<dbReference type="GO" id="GO:0015941">
    <property type="term" value="P:pantothenate catabolic process"/>
    <property type="evidence" value="ECO:0007669"/>
    <property type="project" value="InterPro"/>
</dbReference>
<keyword evidence="3 4" id="KW-0436">Ligase</keyword>
<feature type="domain" description="DNA/pantothenate metabolism flavoprotein C-terminal" evidence="6">
    <location>
        <begin position="183"/>
        <end position="392"/>
    </location>
</feature>
<dbReference type="OrthoDB" id="9802554at2"/>
<dbReference type="GO" id="GO:0015937">
    <property type="term" value="P:coenzyme A biosynthetic process"/>
    <property type="evidence" value="ECO:0007669"/>
    <property type="project" value="UniProtKB-UniRule"/>
</dbReference>
<comment type="pathway">
    <text evidence="3 4">Cofactor biosynthesis; coenzyme A biosynthesis; CoA from (R)-pantothenate: step 2/5.</text>
</comment>
<dbReference type="GO" id="GO:0046872">
    <property type="term" value="F:metal ion binding"/>
    <property type="evidence" value="ECO:0007669"/>
    <property type="project" value="UniProtKB-KW"/>
</dbReference>
<dbReference type="HAMAP" id="MF_02225">
    <property type="entry name" value="CoaBC"/>
    <property type="match status" value="1"/>
</dbReference>
<dbReference type="InterPro" id="IPR036551">
    <property type="entry name" value="Flavin_trans-like"/>
</dbReference>
<comment type="function">
    <text evidence="3">Catalyzes two sequential steps in the biosynthesis of coenzyme A. In the first step cysteine is conjugated to 4'-phosphopantothenate to form 4-phosphopantothenoylcysteine. In the second step the latter compound is decarboxylated to form 4'-phosphopantotheine.</text>
</comment>
<keyword evidence="3" id="KW-0460">Magnesium</keyword>
<dbReference type="UniPathway" id="UPA00241">
    <property type="reaction ID" value="UER00353"/>
</dbReference>
<evidence type="ECO:0000313" key="7">
    <source>
        <dbReference type="EMBL" id="KRQ86922.1"/>
    </source>
</evidence>
<proteinExistence type="inferred from homology"/>
<dbReference type="InterPro" id="IPR005252">
    <property type="entry name" value="CoaBC"/>
</dbReference>
<keyword evidence="3 4" id="KW-0285">Flavoprotein</keyword>
<comment type="function">
    <text evidence="4">Catalyzes two steps in the biosynthesis of coenzyme A. In the first step cysteine is conjugated to 4'-phosphopantothenate to form 4-phosphopantothenoylcysteine, in the latter compound is decarboxylated to form 4'-phosphopantotheine.</text>
</comment>
<evidence type="ECO:0000256" key="1">
    <source>
        <dbReference type="ARBA" id="ARBA00022793"/>
    </source>
</evidence>
<dbReference type="SUPFAM" id="SSF102645">
    <property type="entry name" value="CoaB-like"/>
    <property type="match status" value="1"/>
</dbReference>
<dbReference type="RefSeq" id="WP_057977962.1">
    <property type="nucleotide sequence ID" value="NZ_LKHP01000005.1"/>
</dbReference>
<dbReference type="GO" id="GO:0071513">
    <property type="term" value="C:phosphopantothenoylcysteine decarboxylase complex"/>
    <property type="evidence" value="ECO:0007669"/>
    <property type="project" value="TreeGrafter"/>
</dbReference>
<protein>
    <recommendedName>
        <fullName evidence="3">Coenzyme A biosynthesis bifunctional protein CoaBC</fullName>
    </recommendedName>
    <alternativeName>
        <fullName evidence="3">DNA/pantothenate metabolism flavoprotein</fullName>
    </alternativeName>
    <alternativeName>
        <fullName evidence="3">Phosphopantothenoylcysteine synthetase/decarboxylase</fullName>
        <shortName evidence="3">PPCS-PPCDC</shortName>
    </alternativeName>
    <domain>
        <recommendedName>
            <fullName evidence="3">Phosphopantothenoylcysteine decarboxylase</fullName>
            <shortName evidence="3">PPC decarboxylase</shortName>
            <shortName evidence="3">PPC-DC</shortName>
            <ecNumber evidence="3">4.1.1.36</ecNumber>
        </recommendedName>
        <alternativeName>
            <fullName evidence="3">CoaC</fullName>
        </alternativeName>
    </domain>
    <domain>
        <recommendedName>
            <fullName evidence="3">Phosphopantothenate--cysteine ligase</fullName>
            <ecNumber evidence="3">6.3.2.5</ecNumber>
        </recommendedName>
        <alternativeName>
            <fullName evidence="3">CoaB</fullName>
        </alternativeName>
        <alternativeName>
            <fullName evidence="3">Phosphopantothenoylcysteine synthetase</fullName>
            <shortName evidence="3">PPC synthetase</shortName>
            <shortName evidence="3">PPC-S</shortName>
        </alternativeName>
    </domain>
</protein>
<feature type="binding site" evidence="3">
    <location>
        <position position="338"/>
    </location>
    <ligand>
        <name>CTP</name>
        <dbReference type="ChEBI" id="CHEBI:37563"/>
    </ligand>
</feature>
<comment type="pathway">
    <text evidence="3 4">Cofactor biosynthesis; coenzyme A biosynthesis; CoA from (R)-pantothenate: step 3/5.</text>
</comment>
<name>A0A0R3JV24_CALMK</name>
<evidence type="ECO:0000259" key="6">
    <source>
        <dbReference type="Pfam" id="PF04127"/>
    </source>
</evidence>
<comment type="cofactor">
    <cofactor evidence="3">
        <name>FMN</name>
        <dbReference type="ChEBI" id="CHEBI:58210"/>
    </cofactor>
    <text evidence="3">Binds 1 FMN per subunit.</text>
</comment>
<dbReference type="EC" id="4.1.1.36" evidence="3"/>
<dbReference type="EC" id="6.3.2.5" evidence="3"/>
<keyword evidence="3" id="KW-0511">Multifunctional enzyme</keyword>
<comment type="catalytic activity">
    <reaction evidence="3 4">
        <text>(R)-4'-phosphopantothenate + L-cysteine + CTP = N-[(R)-4-phosphopantothenoyl]-L-cysteine + CMP + diphosphate + H(+)</text>
        <dbReference type="Rhea" id="RHEA:19397"/>
        <dbReference type="ChEBI" id="CHEBI:10986"/>
        <dbReference type="ChEBI" id="CHEBI:15378"/>
        <dbReference type="ChEBI" id="CHEBI:33019"/>
        <dbReference type="ChEBI" id="CHEBI:35235"/>
        <dbReference type="ChEBI" id="CHEBI:37563"/>
        <dbReference type="ChEBI" id="CHEBI:59458"/>
        <dbReference type="ChEBI" id="CHEBI:60377"/>
        <dbReference type="EC" id="6.3.2.5"/>
    </reaction>
</comment>
<sequence>MSKTVVLGVSGGIAAYKALDLVSKLKKKDIDVHVIMTDSATKFVTPLSFQSLSQNQVIVDMFAEPKSWEIQHVSLADKADVFAVVPATANVIGKVANGIADDMLTTTIMATKAPVLFAPAMNVHMYENKIVQRNISFLKEMGYYFVDAVEGRLACGYNGKGKLNDINTILDYIEMLLCKKKDLKGKKVLITAGPTVEDIDPVRFISNRSSGKMGYAIARAARNRGAEVTLITGPTNLQPPVCVNVVPVKTAEQMYNAVMEHFKDVDIAIKAAAVADYRPETISNVKIKKNDEDLLIKLVKNKDILYDIGKLKTNQLLVGFAAETNDLLSNASIKLQNKNLDMIVANDVTMENAGFNYDTNTVKIIKGDGQVIQLPNMLKQELADIILNYIIELKIKR</sequence>
<feature type="binding site" evidence="3">
    <location>
        <position position="276"/>
    </location>
    <ligand>
        <name>CTP</name>
        <dbReference type="ChEBI" id="CHEBI:37563"/>
    </ligand>
</feature>
<organism evidence="7 8">
    <name type="scientific">Caloramator mitchellensis</name>
    <dbReference type="NCBI Taxonomy" id="908809"/>
    <lineage>
        <taxon>Bacteria</taxon>
        <taxon>Bacillati</taxon>
        <taxon>Bacillota</taxon>
        <taxon>Clostridia</taxon>
        <taxon>Eubacteriales</taxon>
        <taxon>Clostridiaceae</taxon>
        <taxon>Caloramator</taxon>
    </lineage>
</organism>
<dbReference type="NCBIfam" id="TIGR00521">
    <property type="entry name" value="coaBC_dfp"/>
    <property type="match status" value="1"/>
</dbReference>
<dbReference type="Pfam" id="PF04127">
    <property type="entry name" value="DFP"/>
    <property type="match status" value="1"/>
</dbReference>
<dbReference type="EMBL" id="LKHP01000005">
    <property type="protein sequence ID" value="KRQ86922.1"/>
    <property type="molecule type" value="Genomic_DNA"/>
</dbReference>
<evidence type="ECO:0000259" key="5">
    <source>
        <dbReference type="Pfam" id="PF02441"/>
    </source>
</evidence>
<dbReference type="PATRIC" id="fig|908809.3.peg.1121"/>
<dbReference type="Proteomes" id="UP000052015">
    <property type="component" value="Unassembled WGS sequence"/>
</dbReference>
<evidence type="ECO:0000256" key="3">
    <source>
        <dbReference type="HAMAP-Rule" id="MF_02225"/>
    </source>
</evidence>
<reference evidence="7 8" key="1">
    <citation type="submission" date="2015-09" db="EMBL/GenBank/DDBJ databases">
        <title>Draft genome sequence of a Caloramator mitchellensis, a moderate thermophile from the Great Artesian Basin of Australia.</title>
        <authorList>
            <person name="Patel B.K."/>
        </authorList>
    </citation>
    <scope>NUCLEOTIDE SEQUENCE [LARGE SCALE GENOMIC DNA]</scope>
    <source>
        <strain evidence="7 8">VF08</strain>
    </source>
</reference>
<dbReference type="InterPro" id="IPR035929">
    <property type="entry name" value="CoaB-like_sf"/>
</dbReference>
<feature type="binding site" evidence="3">
    <location>
        <position position="334"/>
    </location>
    <ligand>
        <name>CTP</name>
        <dbReference type="ChEBI" id="CHEBI:37563"/>
    </ligand>
</feature>
<dbReference type="PANTHER" id="PTHR14359:SF6">
    <property type="entry name" value="PHOSPHOPANTOTHENOYLCYSTEINE DECARBOXYLASE"/>
    <property type="match status" value="1"/>
</dbReference>
<accession>A0A0R3JV24</accession>
<keyword evidence="3" id="KW-0479">Metal-binding</keyword>
<feature type="active site" description="Proton donor" evidence="3">
    <location>
        <position position="155"/>
    </location>
</feature>
<evidence type="ECO:0000256" key="2">
    <source>
        <dbReference type="ARBA" id="ARBA00023239"/>
    </source>
</evidence>
<dbReference type="AlphaFoldDB" id="A0A0R3JV24"/>
<keyword evidence="8" id="KW-1185">Reference proteome</keyword>
<feature type="domain" description="Flavoprotein" evidence="5">
    <location>
        <begin position="3"/>
        <end position="171"/>
    </location>
</feature>
<feature type="region of interest" description="Phosphopantothenate--cysteine ligase" evidence="3">
    <location>
        <begin position="188"/>
        <end position="397"/>
    </location>
</feature>
<comment type="similarity">
    <text evidence="3 4">In the N-terminal section; belongs to the HFCD (homo-oligomeric flavin containing Cys decarboxylase) superfamily.</text>
</comment>
<dbReference type="PANTHER" id="PTHR14359">
    <property type="entry name" value="HOMO-OLIGOMERIC FLAVIN CONTAINING CYS DECARBOXYLASE FAMILY"/>
    <property type="match status" value="1"/>
</dbReference>
<comment type="catalytic activity">
    <reaction evidence="3 4">
        <text>N-[(R)-4-phosphopantothenoyl]-L-cysteine + H(+) = (R)-4'-phosphopantetheine + CO2</text>
        <dbReference type="Rhea" id="RHEA:16793"/>
        <dbReference type="ChEBI" id="CHEBI:15378"/>
        <dbReference type="ChEBI" id="CHEBI:16526"/>
        <dbReference type="ChEBI" id="CHEBI:59458"/>
        <dbReference type="ChEBI" id="CHEBI:61723"/>
        <dbReference type="EC" id="4.1.1.36"/>
    </reaction>
</comment>
<dbReference type="SUPFAM" id="SSF52507">
    <property type="entry name" value="Homo-oligomeric flavin-containing Cys decarboxylases, HFCD"/>
    <property type="match status" value="1"/>
</dbReference>
<comment type="caution">
    <text evidence="3">Lacks conserved residue(s) required for the propagation of feature annotation.</text>
</comment>
<dbReference type="InterPro" id="IPR003382">
    <property type="entry name" value="Flavoprotein"/>
</dbReference>
<dbReference type="InterPro" id="IPR007085">
    <property type="entry name" value="DNA/pantothenate-metab_flavo_C"/>
</dbReference>
<keyword evidence="3 4" id="KW-0288">FMN</keyword>
<feature type="binding site" evidence="3">
    <location>
        <position position="286"/>
    </location>
    <ligand>
        <name>CTP</name>
        <dbReference type="ChEBI" id="CHEBI:37563"/>
    </ligand>
</feature>
<dbReference type="Pfam" id="PF02441">
    <property type="entry name" value="Flavoprotein"/>
    <property type="match status" value="1"/>
</dbReference>
<dbReference type="GO" id="GO:0004632">
    <property type="term" value="F:phosphopantothenate--cysteine ligase activity"/>
    <property type="evidence" value="ECO:0007669"/>
    <property type="project" value="UniProtKB-UniRule"/>
</dbReference>
<gene>
    <name evidence="3 7" type="primary">coaBC</name>
    <name evidence="7" type="ORF">ABG79_01112</name>
</gene>
<keyword evidence="1 3" id="KW-0210">Decarboxylase</keyword>
<dbReference type="GO" id="GO:0010181">
    <property type="term" value="F:FMN binding"/>
    <property type="evidence" value="ECO:0007669"/>
    <property type="project" value="UniProtKB-UniRule"/>
</dbReference>
<dbReference type="STRING" id="908809.ABG79_01112"/>
<comment type="similarity">
    <text evidence="3 4">In the C-terminal section; belongs to the PPC synthetase family.</text>
</comment>
<comment type="cofactor">
    <cofactor evidence="3">
        <name>Mg(2+)</name>
        <dbReference type="ChEBI" id="CHEBI:18420"/>
    </cofactor>
</comment>
<evidence type="ECO:0000313" key="8">
    <source>
        <dbReference type="Proteomes" id="UP000052015"/>
    </source>
</evidence>
<comment type="caution">
    <text evidence="7">The sequence shown here is derived from an EMBL/GenBank/DDBJ whole genome shotgun (WGS) entry which is preliminary data.</text>
</comment>
<evidence type="ECO:0000256" key="4">
    <source>
        <dbReference type="RuleBase" id="RU364078"/>
    </source>
</evidence>
<feature type="region of interest" description="Phosphopantothenoylcysteine decarboxylase" evidence="3">
    <location>
        <begin position="1"/>
        <end position="187"/>
    </location>
</feature>
<dbReference type="Gene3D" id="3.40.50.10300">
    <property type="entry name" value="CoaB-like"/>
    <property type="match status" value="1"/>
</dbReference>
<keyword evidence="2 3" id="KW-0456">Lyase</keyword>
<dbReference type="GO" id="GO:0004633">
    <property type="term" value="F:phosphopantothenoylcysteine decarboxylase activity"/>
    <property type="evidence" value="ECO:0007669"/>
    <property type="project" value="UniProtKB-UniRule"/>
</dbReference>
<dbReference type="Gene3D" id="3.40.50.1950">
    <property type="entry name" value="Flavin prenyltransferase-like"/>
    <property type="match status" value="1"/>
</dbReference>